<dbReference type="PROSITE" id="PS01129">
    <property type="entry name" value="PSI_RLU"/>
    <property type="match status" value="1"/>
</dbReference>
<evidence type="ECO:0000313" key="10">
    <source>
        <dbReference type="Proteomes" id="UP000010880"/>
    </source>
</evidence>
<sequence length="305" mass="35086">MEEEKEFRISDKDNEQRIDKFLANKNDDLSRNYIQKLIKSNQVVVNGQRIKKSYELVAGDNVKLIIPEPKELDLEPQDIPLNILYDDNDIIVINKQPDLVVHPAPGHESGTLVNALLYHCDNLSGINGVIRPGIVHRLDKDTSGAMVVAKNDEAHIELARQFKERETKKIYTTLVYGRVRYNKGQVDAAIGRDPYDRKKMAVTSKNSKKAISYFEVKKRYSDYTLVEVKLETGRTHQIRLHMDYMGHSIVGDELYGPKLTKTKLDVSRQMLHARKLGLYHPRTGDWMEFDAPLLDDMKQVLDNLE</sequence>
<dbReference type="FunFam" id="3.30.2350.10:FF:000006">
    <property type="entry name" value="Pseudouridine synthase"/>
    <property type="match status" value="1"/>
</dbReference>
<dbReference type="SUPFAM" id="SSF55120">
    <property type="entry name" value="Pseudouridine synthase"/>
    <property type="match status" value="1"/>
</dbReference>
<proteinExistence type="inferred from homology"/>
<dbReference type="InterPro" id="IPR006225">
    <property type="entry name" value="PsdUridine_synth_RluC/D"/>
</dbReference>
<evidence type="ECO:0000256" key="3">
    <source>
        <dbReference type="ARBA" id="ARBA00022884"/>
    </source>
</evidence>
<accession>L0K8K9</accession>
<dbReference type="GO" id="GO:0120159">
    <property type="term" value="F:rRNA pseudouridine synthase activity"/>
    <property type="evidence" value="ECO:0007669"/>
    <property type="project" value="UniProtKB-ARBA"/>
</dbReference>
<dbReference type="CDD" id="cd02869">
    <property type="entry name" value="PseudoU_synth_RluA_like"/>
    <property type="match status" value="1"/>
</dbReference>
<dbReference type="InterPro" id="IPR020103">
    <property type="entry name" value="PsdUridine_synth_cat_dom_sf"/>
</dbReference>
<dbReference type="InterPro" id="IPR050188">
    <property type="entry name" value="RluA_PseudoU_synthase"/>
</dbReference>
<dbReference type="EC" id="5.4.99.-" evidence="7"/>
<dbReference type="KEGG" id="hhl:Halha_0909"/>
<dbReference type="EMBL" id="CP003359">
    <property type="protein sequence ID" value="AGB40870.1"/>
    <property type="molecule type" value="Genomic_DNA"/>
</dbReference>
<dbReference type="InterPro" id="IPR006224">
    <property type="entry name" value="PsdUridine_synth_RluA-like_CS"/>
</dbReference>
<dbReference type="NCBIfam" id="TIGR00005">
    <property type="entry name" value="rluA_subfam"/>
    <property type="match status" value="1"/>
</dbReference>
<keyword evidence="10" id="KW-1185">Reference proteome</keyword>
<dbReference type="STRING" id="748449.Halha_0909"/>
<dbReference type="AlphaFoldDB" id="L0K8K9"/>
<dbReference type="InterPro" id="IPR036986">
    <property type="entry name" value="S4_RNA-bd_sf"/>
</dbReference>
<evidence type="ECO:0000259" key="8">
    <source>
        <dbReference type="SMART" id="SM00363"/>
    </source>
</evidence>
<dbReference type="HOGENOM" id="CLU_016902_4_4_9"/>
<protein>
    <recommendedName>
        <fullName evidence="7">Pseudouridine synthase</fullName>
        <ecNumber evidence="7">5.4.99.-</ecNumber>
    </recommendedName>
</protein>
<keyword evidence="4 7" id="KW-0413">Isomerase</keyword>
<dbReference type="PATRIC" id="fig|748449.3.peg.863"/>
<dbReference type="CDD" id="cd00165">
    <property type="entry name" value="S4"/>
    <property type="match status" value="1"/>
</dbReference>
<dbReference type="Pfam" id="PF00849">
    <property type="entry name" value="PseudoU_synth_2"/>
    <property type="match status" value="1"/>
</dbReference>
<dbReference type="eggNOG" id="COG0564">
    <property type="taxonomic scope" value="Bacteria"/>
</dbReference>
<evidence type="ECO:0000256" key="4">
    <source>
        <dbReference type="ARBA" id="ARBA00023235"/>
    </source>
</evidence>
<dbReference type="Proteomes" id="UP000010880">
    <property type="component" value="Chromosome"/>
</dbReference>
<dbReference type="Pfam" id="PF01479">
    <property type="entry name" value="S4"/>
    <property type="match status" value="1"/>
</dbReference>
<evidence type="ECO:0000313" key="9">
    <source>
        <dbReference type="EMBL" id="AGB40870.1"/>
    </source>
</evidence>
<gene>
    <name evidence="9" type="ordered locus">Halha_0909</name>
</gene>
<dbReference type="SMART" id="SM00363">
    <property type="entry name" value="S4"/>
    <property type="match status" value="1"/>
</dbReference>
<comment type="similarity">
    <text evidence="2 7">Belongs to the pseudouridine synthase RluA family.</text>
</comment>
<evidence type="ECO:0000256" key="5">
    <source>
        <dbReference type="PIRSR" id="PIRSR606225-1"/>
    </source>
</evidence>
<dbReference type="Gene3D" id="3.10.290.10">
    <property type="entry name" value="RNA-binding S4 domain"/>
    <property type="match status" value="1"/>
</dbReference>
<evidence type="ECO:0000256" key="7">
    <source>
        <dbReference type="RuleBase" id="RU362028"/>
    </source>
</evidence>
<dbReference type="SUPFAM" id="SSF55174">
    <property type="entry name" value="Alpha-L RNA-binding motif"/>
    <property type="match status" value="1"/>
</dbReference>
<dbReference type="GO" id="GO:0003723">
    <property type="term" value="F:RNA binding"/>
    <property type="evidence" value="ECO:0007669"/>
    <property type="project" value="UniProtKB-KW"/>
</dbReference>
<dbReference type="InterPro" id="IPR006145">
    <property type="entry name" value="PsdUridine_synth_RsuA/RluA"/>
</dbReference>
<dbReference type="RefSeq" id="WP_015326595.1">
    <property type="nucleotide sequence ID" value="NC_019978.1"/>
</dbReference>
<organism evidence="9 10">
    <name type="scientific">Halobacteroides halobius (strain ATCC 35273 / DSM 5150 / MD-1)</name>
    <dbReference type="NCBI Taxonomy" id="748449"/>
    <lineage>
        <taxon>Bacteria</taxon>
        <taxon>Bacillati</taxon>
        <taxon>Bacillota</taxon>
        <taxon>Clostridia</taxon>
        <taxon>Halanaerobiales</taxon>
        <taxon>Halobacteroidaceae</taxon>
        <taxon>Halobacteroides</taxon>
    </lineage>
</organism>
<comment type="function">
    <text evidence="7">Responsible for synthesis of pseudouridine from uracil.</text>
</comment>
<feature type="active site" evidence="5">
    <location>
        <position position="139"/>
    </location>
</feature>
<evidence type="ECO:0000256" key="6">
    <source>
        <dbReference type="PROSITE-ProRule" id="PRU00182"/>
    </source>
</evidence>
<comment type="catalytic activity">
    <reaction evidence="1 7">
        <text>a uridine in RNA = a pseudouridine in RNA</text>
        <dbReference type="Rhea" id="RHEA:48348"/>
        <dbReference type="Rhea" id="RHEA-COMP:12068"/>
        <dbReference type="Rhea" id="RHEA-COMP:12069"/>
        <dbReference type="ChEBI" id="CHEBI:65314"/>
        <dbReference type="ChEBI" id="CHEBI:65315"/>
    </reaction>
</comment>
<dbReference type="InterPro" id="IPR002942">
    <property type="entry name" value="S4_RNA-bd"/>
</dbReference>
<dbReference type="PROSITE" id="PS50889">
    <property type="entry name" value="S4"/>
    <property type="match status" value="1"/>
</dbReference>
<reference evidence="10" key="1">
    <citation type="submission" date="2012-02" db="EMBL/GenBank/DDBJ databases">
        <title>The complete genome of Halobacteroides halobius DSM 5150.</title>
        <authorList>
            <person name="Lucas S."/>
            <person name="Copeland A."/>
            <person name="Lapidus A."/>
            <person name="Glavina del Rio T."/>
            <person name="Dalin E."/>
            <person name="Tice H."/>
            <person name="Bruce D."/>
            <person name="Goodwin L."/>
            <person name="Pitluck S."/>
            <person name="Peters L."/>
            <person name="Mikhailova N."/>
            <person name="Gu W."/>
            <person name="Kyrpides N."/>
            <person name="Mavromatis K."/>
            <person name="Ivanova N."/>
            <person name="Brettin T."/>
            <person name="Detter J.C."/>
            <person name="Han C."/>
            <person name="Larimer F."/>
            <person name="Land M."/>
            <person name="Hauser L."/>
            <person name="Markowitz V."/>
            <person name="Cheng J.-F."/>
            <person name="Hugenholtz P."/>
            <person name="Woyke T."/>
            <person name="Wu D."/>
            <person name="Tindall B."/>
            <person name="Pomrenke H."/>
            <person name="Brambilla E."/>
            <person name="Klenk H.-P."/>
            <person name="Eisen J.A."/>
        </authorList>
    </citation>
    <scope>NUCLEOTIDE SEQUENCE [LARGE SCALE GENOMIC DNA]</scope>
    <source>
        <strain evidence="10">ATCC 35273 / DSM 5150 / MD-1</strain>
    </source>
</reference>
<dbReference type="OrthoDB" id="9807829at2"/>
<dbReference type="Gene3D" id="3.30.2350.10">
    <property type="entry name" value="Pseudouridine synthase"/>
    <property type="match status" value="1"/>
</dbReference>
<dbReference type="PANTHER" id="PTHR21600">
    <property type="entry name" value="MITOCHONDRIAL RNA PSEUDOURIDINE SYNTHASE"/>
    <property type="match status" value="1"/>
</dbReference>
<evidence type="ECO:0000256" key="1">
    <source>
        <dbReference type="ARBA" id="ARBA00000073"/>
    </source>
</evidence>
<dbReference type="GO" id="GO:0000455">
    <property type="term" value="P:enzyme-directed rRNA pseudouridine synthesis"/>
    <property type="evidence" value="ECO:0007669"/>
    <property type="project" value="TreeGrafter"/>
</dbReference>
<keyword evidence="3 6" id="KW-0694">RNA-binding</keyword>
<dbReference type="PANTHER" id="PTHR21600:SF44">
    <property type="entry name" value="RIBOSOMAL LARGE SUBUNIT PSEUDOURIDINE SYNTHASE D"/>
    <property type="match status" value="1"/>
</dbReference>
<name>L0K8K9_HALHC</name>
<evidence type="ECO:0000256" key="2">
    <source>
        <dbReference type="ARBA" id="ARBA00010876"/>
    </source>
</evidence>
<feature type="domain" description="RNA-binding S4" evidence="8">
    <location>
        <begin position="16"/>
        <end position="80"/>
    </location>
</feature>